<proteinExistence type="predicted"/>
<reference evidence="1 2" key="1">
    <citation type="submission" date="2024-06" db="EMBL/GenBank/DDBJ databases">
        <title>Genomics of switchgrass bacterial isolates.</title>
        <authorList>
            <person name="Shade A."/>
        </authorList>
    </citation>
    <scope>NUCLEOTIDE SEQUENCE [LARGE SCALE GENOMIC DNA]</scope>
    <source>
        <strain evidence="1 2">PvP084</strain>
    </source>
</reference>
<evidence type="ECO:0000313" key="2">
    <source>
        <dbReference type="Proteomes" id="UP001549119"/>
    </source>
</evidence>
<comment type="caution">
    <text evidence="1">The sequence shown here is derived from an EMBL/GenBank/DDBJ whole genome shotgun (WGS) entry which is preliminary data.</text>
</comment>
<dbReference type="EMBL" id="JBEPNW010000002">
    <property type="protein sequence ID" value="MET3868598.1"/>
    <property type="molecule type" value="Genomic_DNA"/>
</dbReference>
<dbReference type="Proteomes" id="UP001549119">
    <property type="component" value="Unassembled WGS sequence"/>
</dbReference>
<organism evidence="1 2">
    <name type="scientific">Methylobacterium radiotolerans</name>
    <dbReference type="NCBI Taxonomy" id="31998"/>
    <lineage>
        <taxon>Bacteria</taxon>
        <taxon>Pseudomonadati</taxon>
        <taxon>Pseudomonadota</taxon>
        <taxon>Alphaproteobacteria</taxon>
        <taxon>Hyphomicrobiales</taxon>
        <taxon>Methylobacteriaceae</taxon>
        <taxon>Methylobacterium</taxon>
    </lineage>
</organism>
<protein>
    <submittedName>
        <fullName evidence="1">Uncharacterized protein</fullName>
    </submittedName>
</protein>
<keyword evidence="2" id="KW-1185">Reference proteome</keyword>
<evidence type="ECO:0000313" key="1">
    <source>
        <dbReference type="EMBL" id="MET3868598.1"/>
    </source>
</evidence>
<sequence length="129" mass="14567">MLARPEGPDPPREPFTCTDVEGWLKAAFRAMPYTPIYAPRGNTLRSAMQNQPSATFDILAFTGTVLGDRSEERKILLLWARALATEGEVGGSISEYCAARGWYRSKFDRKRIRACQKIADEKNRVDGRR</sequence>
<name>A0ABV2NQ12_9HYPH</name>
<accession>A0ABV2NQ12</accession>
<dbReference type="RefSeq" id="WP_209650361.1">
    <property type="nucleotide sequence ID" value="NZ_JBEPNV010000001.1"/>
</dbReference>
<gene>
    <name evidence="1" type="ORF">ABIC20_005907</name>
</gene>